<evidence type="ECO:0000313" key="2">
    <source>
        <dbReference type="Proteomes" id="UP000499080"/>
    </source>
</evidence>
<gene>
    <name evidence="1" type="ORF">AVEN_234226_1</name>
</gene>
<dbReference type="Proteomes" id="UP000499080">
    <property type="component" value="Unassembled WGS sequence"/>
</dbReference>
<dbReference type="EMBL" id="BGPR01000009">
    <property type="protein sequence ID" value="GBL75881.1"/>
    <property type="molecule type" value="Genomic_DNA"/>
</dbReference>
<proteinExistence type="predicted"/>
<dbReference type="AlphaFoldDB" id="A0A4Y2A7R8"/>
<protein>
    <submittedName>
        <fullName evidence="1">Uncharacterized protein</fullName>
    </submittedName>
</protein>
<sequence length="103" mass="12107">MVKRLGQNDLVVRFGTQLSKCEKLPVLNFKSVECEIPEIERNVLIKYQQYRLDISYDIKLGRSPKDLSVRVPCPLSHSRWLTTVNRVLRLYLSIENQQMNTRS</sequence>
<dbReference type="OrthoDB" id="6617942at2759"/>
<keyword evidence="2" id="KW-1185">Reference proteome</keyword>
<reference evidence="1 2" key="1">
    <citation type="journal article" date="2019" name="Sci. Rep.">
        <title>Orb-weaving spider Araneus ventricosus genome elucidates the spidroin gene catalogue.</title>
        <authorList>
            <person name="Kono N."/>
            <person name="Nakamura H."/>
            <person name="Ohtoshi R."/>
            <person name="Moran D.A.P."/>
            <person name="Shinohara A."/>
            <person name="Yoshida Y."/>
            <person name="Fujiwara M."/>
            <person name="Mori M."/>
            <person name="Tomita M."/>
            <person name="Arakawa K."/>
        </authorList>
    </citation>
    <scope>NUCLEOTIDE SEQUENCE [LARGE SCALE GENOMIC DNA]</scope>
</reference>
<name>A0A4Y2A7R8_ARAVE</name>
<comment type="caution">
    <text evidence="1">The sequence shown here is derived from an EMBL/GenBank/DDBJ whole genome shotgun (WGS) entry which is preliminary data.</text>
</comment>
<accession>A0A4Y2A7R8</accession>
<organism evidence="1 2">
    <name type="scientific">Araneus ventricosus</name>
    <name type="common">Orbweaver spider</name>
    <name type="synonym">Epeira ventricosa</name>
    <dbReference type="NCBI Taxonomy" id="182803"/>
    <lineage>
        <taxon>Eukaryota</taxon>
        <taxon>Metazoa</taxon>
        <taxon>Ecdysozoa</taxon>
        <taxon>Arthropoda</taxon>
        <taxon>Chelicerata</taxon>
        <taxon>Arachnida</taxon>
        <taxon>Araneae</taxon>
        <taxon>Araneomorphae</taxon>
        <taxon>Entelegynae</taxon>
        <taxon>Araneoidea</taxon>
        <taxon>Araneidae</taxon>
        <taxon>Araneus</taxon>
    </lineage>
</organism>
<evidence type="ECO:0000313" key="1">
    <source>
        <dbReference type="EMBL" id="GBL75881.1"/>
    </source>
</evidence>